<keyword evidence="2" id="KW-1185">Reference proteome</keyword>
<dbReference type="Pfam" id="PF07247">
    <property type="entry name" value="AATase"/>
    <property type="match status" value="1"/>
</dbReference>
<proteinExistence type="predicted"/>
<gene>
    <name evidence="1" type="ORF">LODBEIA_P35350</name>
</gene>
<reference evidence="1 2" key="1">
    <citation type="submission" date="2024-03" db="EMBL/GenBank/DDBJ databases">
        <authorList>
            <person name="Brejova B."/>
        </authorList>
    </citation>
    <scope>NUCLEOTIDE SEQUENCE [LARGE SCALE GENOMIC DNA]</scope>
    <source>
        <strain evidence="1 2">CBS 14171</strain>
    </source>
</reference>
<dbReference type="RefSeq" id="XP_066830473.1">
    <property type="nucleotide sequence ID" value="XM_066973656.1"/>
</dbReference>
<dbReference type="InterPro" id="IPR010828">
    <property type="entry name" value="Atf2/Sli1-like"/>
</dbReference>
<evidence type="ECO:0000313" key="1">
    <source>
        <dbReference type="EMBL" id="CAK9439391.1"/>
    </source>
</evidence>
<name>A0ABP0ZMC6_9ASCO</name>
<evidence type="ECO:0008006" key="3">
    <source>
        <dbReference type="Google" id="ProtNLM"/>
    </source>
</evidence>
<dbReference type="EMBL" id="OZ022408">
    <property type="protein sequence ID" value="CAK9439391.1"/>
    <property type="molecule type" value="Genomic_DNA"/>
</dbReference>
<dbReference type="PANTHER" id="PTHR28037:SF1">
    <property type="entry name" value="ALCOHOL O-ACETYLTRANSFERASE 1-RELATED"/>
    <property type="match status" value="1"/>
</dbReference>
<protein>
    <recommendedName>
        <fullName evidence="3">Alcohol acetyltransferase</fullName>
    </recommendedName>
</protein>
<dbReference type="PANTHER" id="PTHR28037">
    <property type="entry name" value="ALCOHOL O-ACETYLTRANSFERASE 1-RELATED"/>
    <property type="match status" value="1"/>
</dbReference>
<evidence type="ECO:0000313" key="2">
    <source>
        <dbReference type="Proteomes" id="UP001497383"/>
    </source>
</evidence>
<dbReference type="InterPro" id="IPR052058">
    <property type="entry name" value="Alcohol_O-acetyltransferase"/>
</dbReference>
<sequence length="496" mass="56719">MAIAENVEGLLTTRPLSVVENFFRSRTASGCYRSFQVTATYNRSLKSDLRLFYLALKKTLLDYPILLTNVQFDEDGSCYVYKLLDKMELGGVLEIVEPAGYIDNGVVNEKFFKKINELTFALYVAKPLFKLTLVGDFDLSAAFEHTIADGVVGNYFHEVFLENLALFDSDAKSDLFKEYGITPESLESLDPNTPLFNIHTDAKFIKNSLPPPVDLFLEDMDLDYTCGDDCFFEKVIPPNFPTKWKGRFNALDTHEIAFKLMNFTTEETKAILQKCRDKKVTLTPYLEIIQALTLQPIFGDTEHTTHRFAMAMRRHFTPEKAPPVYRKMLSDPKYKILGTSAHMGFKENLPPITEFSWELVEKINRHLLQGISNTRALNQMKGFKDSADLTHCSNARFFDQNLGFPKADAVKISNLGLVKLPEYDCGSHTWTITNMIFSQDMAPYASEFMLSAITTPIGGLNLLLSYYDFSFEDTEYENFDHFIEMFKKNMINYSQT</sequence>
<dbReference type="GeneID" id="92208731"/>
<dbReference type="Proteomes" id="UP001497383">
    <property type="component" value="Chromosome 4"/>
</dbReference>
<accession>A0ABP0ZMC6</accession>
<organism evidence="1 2">
    <name type="scientific">Lodderomyces beijingensis</name>
    <dbReference type="NCBI Taxonomy" id="1775926"/>
    <lineage>
        <taxon>Eukaryota</taxon>
        <taxon>Fungi</taxon>
        <taxon>Dikarya</taxon>
        <taxon>Ascomycota</taxon>
        <taxon>Saccharomycotina</taxon>
        <taxon>Pichiomycetes</taxon>
        <taxon>Debaryomycetaceae</taxon>
        <taxon>Candida/Lodderomyces clade</taxon>
        <taxon>Lodderomyces</taxon>
    </lineage>
</organism>